<dbReference type="PANTHER" id="PTHR46233:SF3">
    <property type="entry name" value="HYDROXYACYLGLUTATHIONE HYDROLASE GLOC"/>
    <property type="match status" value="1"/>
</dbReference>
<dbReference type="Pfam" id="PF00753">
    <property type="entry name" value="Lactamase_B"/>
    <property type="match status" value="1"/>
</dbReference>
<dbReference type="InterPro" id="IPR051453">
    <property type="entry name" value="MBL_Glyoxalase_II"/>
</dbReference>
<dbReference type="PANTHER" id="PTHR46233">
    <property type="entry name" value="HYDROXYACYLGLUTATHIONE HYDROLASE GLOC"/>
    <property type="match status" value="1"/>
</dbReference>
<evidence type="ECO:0000256" key="4">
    <source>
        <dbReference type="ARBA" id="ARBA00022833"/>
    </source>
</evidence>
<comment type="caution">
    <text evidence="6">The sequence shown here is derived from an EMBL/GenBank/DDBJ whole genome shotgun (WGS) entry which is preliminary data.</text>
</comment>
<evidence type="ECO:0000256" key="1">
    <source>
        <dbReference type="ARBA" id="ARBA00001947"/>
    </source>
</evidence>
<organism evidence="6 7">
    <name type="scientific">Pedobacter fastidiosus</name>
    <dbReference type="NCBI Taxonomy" id="2765361"/>
    <lineage>
        <taxon>Bacteria</taxon>
        <taxon>Pseudomonadati</taxon>
        <taxon>Bacteroidota</taxon>
        <taxon>Sphingobacteriia</taxon>
        <taxon>Sphingobacteriales</taxon>
        <taxon>Sphingobacteriaceae</taxon>
        <taxon>Pedobacter</taxon>
    </lineage>
</organism>
<evidence type="ECO:0000256" key="3">
    <source>
        <dbReference type="ARBA" id="ARBA00022801"/>
    </source>
</evidence>
<accession>A0ABR7KW56</accession>
<comment type="cofactor">
    <cofactor evidence="1">
        <name>Zn(2+)</name>
        <dbReference type="ChEBI" id="CHEBI:29105"/>
    </cofactor>
</comment>
<proteinExistence type="predicted"/>
<evidence type="ECO:0000313" key="6">
    <source>
        <dbReference type="EMBL" id="MBC6112350.1"/>
    </source>
</evidence>
<dbReference type="NCBIfam" id="NF033105">
    <property type="entry name" value="bla_subclass_B3"/>
    <property type="match status" value="1"/>
</dbReference>
<keyword evidence="2" id="KW-0479">Metal-binding</keyword>
<feature type="domain" description="Metallo-beta-lactamase" evidence="5">
    <location>
        <begin position="48"/>
        <end position="238"/>
    </location>
</feature>
<dbReference type="EMBL" id="JACRYL010000019">
    <property type="protein sequence ID" value="MBC6112350.1"/>
    <property type="molecule type" value="Genomic_DNA"/>
</dbReference>
<evidence type="ECO:0000313" key="7">
    <source>
        <dbReference type="Proteomes" id="UP000652755"/>
    </source>
</evidence>
<reference evidence="6 7" key="1">
    <citation type="submission" date="2020-08" db="EMBL/GenBank/DDBJ databases">
        <authorList>
            <person name="Sun Q."/>
            <person name="Inoue M."/>
        </authorList>
    </citation>
    <scope>NUCLEOTIDE SEQUENCE [LARGE SCALE GENOMIC DNA]</scope>
    <source>
        <strain evidence="6 7">CCM 8938</strain>
    </source>
</reference>
<dbReference type="Proteomes" id="UP000652755">
    <property type="component" value="Unassembled WGS sequence"/>
</dbReference>
<dbReference type="Gene3D" id="3.60.15.10">
    <property type="entry name" value="Ribonuclease Z/Hydroxyacylglutathione hydrolase-like"/>
    <property type="match status" value="1"/>
</dbReference>
<dbReference type="RefSeq" id="WP_187072776.1">
    <property type="nucleotide sequence ID" value="NZ_JACRYL010000019.1"/>
</dbReference>
<evidence type="ECO:0000256" key="2">
    <source>
        <dbReference type="ARBA" id="ARBA00022723"/>
    </source>
</evidence>
<keyword evidence="3" id="KW-0378">Hydrolase</keyword>
<dbReference type="InterPro" id="IPR001279">
    <property type="entry name" value="Metallo-B-lactamas"/>
</dbReference>
<sequence>MLVISLVFFSYYSKAQAVQEPKDTPEEWSKPYPPFRIVGNLYYVGTYDLACYLIVTPKGNILINTGLANSGVLIENSIKALGFRLADTKIILTTQAHYDHMGAMAALKNKTKASVLINKNDEQVLRDGGASDYAIGNGKSTYQSLIPDVIIKDHDLISLGGTNITMLDHPGHTKGSCSFIMDVKDGKKIYKVLIANMPTIVTEKKFSGVSNYPNIEKDFGYTLKKMKSLKFDIWLASHASQFKLHQKHQPGDGYNPAAFIDLEGFQKTIAELQVQFDKKIKSK</sequence>
<dbReference type="InterPro" id="IPR036866">
    <property type="entry name" value="RibonucZ/Hydroxyglut_hydro"/>
</dbReference>
<keyword evidence="7" id="KW-1185">Reference proteome</keyword>
<gene>
    <name evidence="6" type="primary">bla</name>
    <name evidence="6" type="ORF">H7U22_18155</name>
</gene>
<evidence type="ECO:0000259" key="5">
    <source>
        <dbReference type="SMART" id="SM00849"/>
    </source>
</evidence>
<dbReference type="SUPFAM" id="SSF56281">
    <property type="entry name" value="Metallo-hydrolase/oxidoreductase"/>
    <property type="match status" value="1"/>
</dbReference>
<dbReference type="NCBIfam" id="NF012229">
    <property type="entry name" value="bla_class_B_core"/>
    <property type="match status" value="1"/>
</dbReference>
<protein>
    <submittedName>
        <fullName evidence="6">Subclass B3 metallo-beta-lactamase</fullName>
    </submittedName>
</protein>
<keyword evidence="4" id="KW-0862">Zinc</keyword>
<dbReference type="SMART" id="SM00849">
    <property type="entry name" value="Lactamase_B"/>
    <property type="match status" value="1"/>
</dbReference>
<name>A0ABR7KW56_9SPHI</name>